<comment type="caution">
    <text evidence="2">The sequence shown here is derived from an EMBL/GenBank/DDBJ whole genome shotgun (WGS) entry which is preliminary data.</text>
</comment>
<sequence>MTTNEDEFRATLEDLVAQVGIGAVLDTFAVGPVRRHRPTTPPRSRHPRRDDVVVLRVRVDLNRAKPPIWRRLDLRSDLTLDVVHDVLQDAFGWTDSHLHSFWLSAETYDHAAERYLCPYDVEEGDLENLEDDDGARFPEEQIRLDEALAAPGDALAYLYDYGDNWDLTLRLEQVIPLTDDGHAVARCVDGRRTAPPDDSGSIRTAEELAEVLDDPAHFDIASVNTALAGPLYELRRRAYPRRLINMLAMLAYDDPTVTLAADLAALPDPPETPSDDELAAALLPHLWLLDRASDGGIPLTAAGYLKPADVEALATLLPTMAGWIGKANREDLTWPVAEFRDLMTRPLGLLRKYRGHLLPTRAGAAARGRPRALLAHLASTLQPGDGRTFADDANLLVLAYAATSMGKQLPWAAIGAHLGEIGYRMPDGSPVDRASLRHAGTAGSILGAIGERSEDRRAQGRVSAVAGTLALTALRR</sequence>
<evidence type="ECO:0000313" key="2">
    <source>
        <dbReference type="EMBL" id="RZS60764.1"/>
    </source>
</evidence>
<organism evidence="2 3">
    <name type="scientific">Xylanimonas ulmi</name>
    <dbReference type="NCBI Taxonomy" id="228973"/>
    <lineage>
        <taxon>Bacteria</taxon>
        <taxon>Bacillati</taxon>
        <taxon>Actinomycetota</taxon>
        <taxon>Actinomycetes</taxon>
        <taxon>Micrococcales</taxon>
        <taxon>Promicromonosporaceae</taxon>
        <taxon>Xylanimonas</taxon>
    </lineage>
</organism>
<feature type="domain" description="Plasmid pRiA4b Orf3-like" evidence="1">
    <location>
        <begin position="54"/>
        <end position="227"/>
    </location>
</feature>
<dbReference type="InterPro" id="IPR012912">
    <property type="entry name" value="Plasmid_pRiA4b_Orf3-like"/>
</dbReference>
<dbReference type="EMBL" id="SGWX01000001">
    <property type="protein sequence ID" value="RZS60764.1"/>
    <property type="molecule type" value="Genomic_DNA"/>
</dbReference>
<dbReference type="AlphaFoldDB" id="A0A4Q7M0A5"/>
<dbReference type="Proteomes" id="UP000293852">
    <property type="component" value="Unassembled WGS sequence"/>
</dbReference>
<gene>
    <name evidence="2" type="ORF">EV386_1044</name>
</gene>
<evidence type="ECO:0000313" key="3">
    <source>
        <dbReference type="Proteomes" id="UP000293852"/>
    </source>
</evidence>
<protein>
    <submittedName>
        <fullName evidence="2">PRiA4b ORF-3-like protein</fullName>
    </submittedName>
</protein>
<dbReference type="SUPFAM" id="SSF159941">
    <property type="entry name" value="MM3350-like"/>
    <property type="match status" value="1"/>
</dbReference>
<dbReference type="PANTHER" id="PTHR41878:SF1">
    <property type="entry name" value="TNPR PROTEIN"/>
    <property type="match status" value="1"/>
</dbReference>
<dbReference type="InterPro" id="IPR024047">
    <property type="entry name" value="MM3350-like_sf"/>
</dbReference>
<dbReference type="RefSeq" id="WP_165399851.1">
    <property type="nucleotide sequence ID" value="NZ_SGWX01000001.1"/>
</dbReference>
<reference evidence="2 3" key="1">
    <citation type="submission" date="2019-02" db="EMBL/GenBank/DDBJ databases">
        <title>Sequencing the genomes of 1000 actinobacteria strains.</title>
        <authorList>
            <person name="Klenk H.-P."/>
        </authorList>
    </citation>
    <scope>NUCLEOTIDE SEQUENCE [LARGE SCALE GENOMIC DNA]</scope>
    <source>
        <strain evidence="2 3">DSM 16932</strain>
    </source>
</reference>
<accession>A0A4Q7M0A5</accession>
<dbReference type="PANTHER" id="PTHR41878">
    <property type="entry name" value="LEXA REPRESSOR-RELATED"/>
    <property type="match status" value="1"/>
</dbReference>
<dbReference type="Pfam" id="PF07929">
    <property type="entry name" value="PRiA4_ORF3"/>
    <property type="match status" value="1"/>
</dbReference>
<evidence type="ECO:0000259" key="1">
    <source>
        <dbReference type="Pfam" id="PF07929"/>
    </source>
</evidence>
<keyword evidence="3" id="KW-1185">Reference proteome</keyword>
<dbReference type="Gene3D" id="3.10.290.30">
    <property type="entry name" value="MM3350-like"/>
    <property type="match status" value="1"/>
</dbReference>
<proteinExistence type="predicted"/>
<name>A0A4Q7M0A5_9MICO</name>